<dbReference type="PROSITE" id="PS00383">
    <property type="entry name" value="TYR_PHOSPHATASE_1"/>
    <property type="match status" value="1"/>
</dbReference>
<evidence type="ECO:0000256" key="1">
    <source>
        <dbReference type="SAM" id="MobiDB-lite"/>
    </source>
</evidence>
<name>A0AAJ0FEN0_9PEZI</name>
<evidence type="ECO:0000259" key="2">
    <source>
        <dbReference type="PROSITE" id="PS50056"/>
    </source>
</evidence>
<dbReference type="Gene3D" id="3.90.190.10">
    <property type="entry name" value="Protein tyrosine phosphatase superfamily"/>
    <property type="match status" value="1"/>
</dbReference>
<dbReference type="Pfam" id="PF13350">
    <property type="entry name" value="Y_phosphatase3"/>
    <property type="match status" value="1"/>
</dbReference>
<protein>
    <submittedName>
        <fullName evidence="3">Protein-tyrosine phosphatase-like protein</fullName>
    </submittedName>
</protein>
<dbReference type="AlphaFoldDB" id="A0AAJ0FEN0"/>
<evidence type="ECO:0000313" key="3">
    <source>
        <dbReference type="EMBL" id="KAK1758325.1"/>
    </source>
</evidence>
<dbReference type="InterPro" id="IPR016130">
    <property type="entry name" value="Tyr_Pase_AS"/>
</dbReference>
<accession>A0AAJ0FEN0</accession>
<sequence>MAEASPAAAVADTAHPQPQAVPLPSPPFVVAPGLANLRDAGGYTIPTPAGEPSRAVRRGVLFRSADLSQAAEEAVAALRQLRIKHVFDLRSAVELRHAAHDDANDERSLETATAQLPPAWHDAERVFVPIFLDDDYSPEAIATRFANYSSGTEGFVLAYSSILEAAASPENTYAPFRTIIEHLASSSAPPSPVLIHCTAGKDRTGILIALILSVCGLDDETISQEYSLTDLGLASRRNRIVDHLIPKLGDRARAERMVTARKEYMLATLDMIRQRYGSPEKYLVQHCRVERETIERLRRNLIVETDSTEGVEAVPVDWKSPAEVVR</sequence>
<organism evidence="3 4">
    <name type="scientific">Echria macrotheca</name>
    <dbReference type="NCBI Taxonomy" id="438768"/>
    <lineage>
        <taxon>Eukaryota</taxon>
        <taxon>Fungi</taxon>
        <taxon>Dikarya</taxon>
        <taxon>Ascomycota</taxon>
        <taxon>Pezizomycotina</taxon>
        <taxon>Sordariomycetes</taxon>
        <taxon>Sordariomycetidae</taxon>
        <taxon>Sordariales</taxon>
        <taxon>Schizotheciaceae</taxon>
        <taxon>Echria</taxon>
    </lineage>
</organism>
<comment type="caution">
    <text evidence="3">The sequence shown here is derived from an EMBL/GenBank/DDBJ whole genome shotgun (WGS) entry which is preliminary data.</text>
</comment>
<dbReference type="InterPro" id="IPR029021">
    <property type="entry name" value="Prot-tyrosine_phosphatase-like"/>
</dbReference>
<gene>
    <name evidence="3" type="ORF">QBC47DRAFT_137008</name>
</gene>
<dbReference type="GO" id="GO:0004721">
    <property type="term" value="F:phosphoprotein phosphatase activity"/>
    <property type="evidence" value="ECO:0007669"/>
    <property type="project" value="InterPro"/>
</dbReference>
<dbReference type="InterPro" id="IPR026893">
    <property type="entry name" value="Tyr/Ser_Pase_IphP-type"/>
</dbReference>
<proteinExistence type="predicted"/>
<dbReference type="Proteomes" id="UP001239445">
    <property type="component" value="Unassembled WGS sequence"/>
</dbReference>
<dbReference type="EMBL" id="MU839829">
    <property type="protein sequence ID" value="KAK1758325.1"/>
    <property type="molecule type" value="Genomic_DNA"/>
</dbReference>
<keyword evidence="4" id="KW-1185">Reference proteome</keyword>
<evidence type="ECO:0000313" key="4">
    <source>
        <dbReference type="Proteomes" id="UP001239445"/>
    </source>
</evidence>
<dbReference type="PANTHER" id="PTHR31126:SF1">
    <property type="entry name" value="TYROSINE SPECIFIC PROTEIN PHOSPHATASES DOMAIN-CONTAINING PROTEIN"/>
    <property type="match status" value="1"/>
</dbReference>
<dbReference type="PANTHER" id="PTHR31126">
    <property type="entry name" value="TYROSINE-PROTEIN PHOSPHATASE"/>
    <property type="match status" value="1"/>
</dbReference>
<dbReference type="PROSITE" id="PS50056">
    <property type="entry name" value="TYR_PHOSPHATASE_2"/>
    <property type="match status" value="1"/>
</dbReference>
<feature type="domain" description="Tyrosine specific protein phosphatases" evidence="2">
    <location>
        <begin position="174"/>
        <end position="239"/>
    </location>
</feature>
<feature type="region of interest" description="Disordered" evidence="1">
    <location>
        <begin position="1"/>
        <end position="24"/>
    </location>
</feature>
<dbReference type="SUPFAM" id="SSF52799">
    <property type="entry name" value="(Phosphotyrosine protein) phosphatases II"/>
    <property type="match status" value="1"/>
</dbReference>
<reference evidence="3" key="1">
    <citation type="submission" date="2023-06" db="EMBL/GenBank/DDBJ databases">
        <title>Genome-scale phylogeny and comparative genomics of the fungal order Sordariales.</title>
        <authorList>
            <consortium name="Lawrence Berkeley National Laboratory"/>
            <person name="Hensen N."/>
            <person name="Bonometti L."/>
            <person name="Westerberg I."/>
            <person name="Brannstrom I.O."/>
            <person name="Guillou S."/>
            <person name="Cros-Aarteil S."/>
            <person name="Calhoun S."/>
            <person name="Haridas S."/>
            <person name="Kuo A."/>
            <person name="Mondo S."/>
            <person name="Pangilinan J."/>
            <person name="Riley R."/>
            <person name="Labutti K."/>
            <person name="Andreopoulos B."/>
            <person name="Lipzen A."/>
            <person name="Chen C."/>
            <person name="Yanf M."/>
            <person name="Daum C."/>
            <person name="Ng V."/>
            <person name="Clum A."/>
            <person name="Steindorff A."/>
            <person name="Ohm R."/>
            <person name="Martin F."/>
            <person name="Silar P."/>
            <person name="Natvig D."/>
            <person name="Lalanne C."/>
            <person name="Gautier V."/>
            <person name="Ament-Velasquez S.L."/>
            <person name="Kruys A."/>
            <person name="Hutchinson M.I."/>
            <person name="Powell A.J."/>
            <person name="Barry K."/>
            <person name="Miller A.N."/>
            <person name="Grigoriev I.V."/>
            <person name="Debuchy R."/>
            <person name="Gladieux P."/>
            <person name="Thoren M.H."/>
            <person name="Johannesson H."/>
        </authorList>
    </citation>
    <scope>NUCLEOTIDE SEQUENCE</scope>
    <source>
        <strain evidence="3">PSN4</strain>
    </source>
</reference>
<dbReference type="InterPro" id="IPR000387">
    <property type="entry name" value="Tyr_Pase_dom"/>
</dbReference>